<evidence type="ECO:0000313" key="1">
    <source>
        <dbReference type="EMBL" id="MBW6410986.1"/>
    </source>
</evidence>
<gene>
    <name evidence="1" type="ORF">KYD98_12855</name>
</gene>
<dbReference type="RefSeq" id="WP_219780451.1">
    <property type="nucleotide sequence ID" value="NZ_JAHXPT010000010.1"/>
</dbReference>
<dbReference type="Pfam" id="PF19875">
    <property type="entry name" value="DUF6348"/>
    <property type="match status" value="1"/>
</dbReference>
<organism evidence="1 2">
    <name type="scientific">Clostridium weizhouense</name>
    <dbReference type="NCBI Taxonomy" id="2859781"/>
    <lineage>
        <taxon>Bacteria</taxon>
        <taxon>Bacillati</taxon>
        <taxon>Bacillota</taxon>
        <taxon>Clostridia</taxon>
        <taxon>Eubacteriales</taxon>
        <taxon>Clostridiaceae</taxon>
        <taxon>Clostridium</taxon>
    </lineage>
</organism>
<proteinExistence type="predicted"/>
<dbReference type="InterPro" id="IPR045929">
    <property type="entry name" value="DUF6348"/>
</dbReference>
<evidence type="ECO:0000313" key="2">
    <source>
        <dbReference type="Proteomes" id="UP001519921"/>
    </source>
</evidence>
<dbReference type="Proteomes" id="UP001519921">
    <property type="component" value="Unassembled WGS sequence"/>
</dbReference>
<accession>A0ABS7ATI5</accession>
<comment type="caution">
    <text evidence="1">The sequence shown here is derived from an EMBL/GenBank/DDBJ whole genome shotgun (WGS) entry which is preliminary data.</text>
</comment>
<keyword evidence="2" id="KW-1185">Reference proteome</keyword>
<reference evidence="1 2" key="1">
    <citation type="submission" date="2021-07" db="EMBL/GenBank/DDBJ databases">
        <title>Clostridium weizhouense sp. nov., an anaerobic bacterium isolated from activated sludge of Petroleum wastewater.</title>
        <authorList>
            <person name="Li Q."/>
        </authorList>
    </citation>
    <scope>NUCLEOTIDE SEQUENCE [LARGE SCALE GENOMIC DNA]</scope>
    <source>
        <strain evidence="1 2">YB-6</strain>
    </source>
</reference>
<name>A0ABS7ATI5_9CLOT</name>
<dbReference type="EMBL" id="JAHXPT010000010">
    <property type="protein sequence ID" value="MBW6410986.1"/>
    <property type="molecule type" value="Genomic_DNA"/>
</dbReference>
<protein>
    <submittedName>
        <fullName evidence="1">Uncharacterized protein</fullName>
    </submittedName>
</protein>
<sequence length="385" mass="44817">MGIFNKIFNRSNKSLVEKLTNDEKVLEVLNRTIEDSEIDNGSLHIKDIDLTIGAHVAQVNKGFIQVIFILKHKIFDEDFIESVAGIGNDINTAIEYAVASFSLSSLCGLTHALKDEDGEKVKIKYCDKINEFKLYKSCLTAQGTRVAGECIDYWDLLGYEIKKRLGNKKVYYIKIYASKTGESINCECRINGKVNIYINEIINKHINEWKIQDTLYSEKQFFVLIQVDSTYTPYKFTQQQISNITMKALDLYKKCDSQERYENLYIQIFNFCNDITLANDLFCFIPEIFCELLFPEVKYSEKIILLREHEKIELFKEQLMSYYMIYNLIQRTIKNSYYEKDELMNIVSKSASFNVINQALNNGSEMKDLCMNALSFNVVNEYKIF</sequence>